<organism evidence="2 3">
    <name type="scientific">Streptomyces mimosae</name>
    <dbReference type="NCBI Taxonomy" id="2586635"/>
    <lineage>
        <taxon>Bacteria</taxon>
        <taxon>Bacillati</taxon>
        <taxon>Actinomycetota</taxon>
        <taxon>Actinomycetes</taxon>
        <taxon>Kitasatosporales</taxon>
        <taxon>Streptomycetaceae</taxon>
        <taxon>Streptomyces</taxon>
    </lineage>
</organism>
<keyword evidence="3" id="KW-1185">Reference proteome</keyword>
<accession>A0A5N6A9M9</accession>
<dbReference type="AlphaFoldDB" id="A0A5N6A9M9"/>
<evidence type="ECO:0000256" key="1">
    <source>
        <dbReference type="SAM" id="SignalP"/>
    </source>
</evidence>
<evidence type="ECO:0008006" key="4">
    <source>
        <dbReference type="Google" id="ProtNLM"/>
    </source>
</evidence>
<feature type="signal peptide" evidence="1">
    <location>
        <begin position="1"/>
        <end position="38"/>
    </location>
</feature>
<comment type="caution">
    <text evidence="2">The sequence shown here is derived from an EMBL/GenBank/DDBJ whole genome shotgun (WGS) entry which is preliminary data.</text>
</comment>
<gene>
    <name evidence="2" type="ORF">FH607_015525</name>
</gene>
<feature type="chain" id="PRO_5024357192" description="Fibronectin type III domain-containing protein" evidence="1">
    <location>
        <begin position="39"/>
        <end position="141"/>
    </location>
</feature>
<proteinExistence type="predicted"/>
<dbReference type="Proteomes" id="UP000314251">
    <property type="component" value="Unassembled WGS sequence"/>
</dbReference>
<name>A0A5N6A9M9_9ACTN</name>
<dbReference type="RefSeq" id="WP_139668862.1">
    <property type="nucleotide sequence ID" value="NZ_VDLY02000009.1"/>
</dbReference>
<protein>
    <recommendedName>
        <fullName evidence="4">Fibronectin type III domain-containing protein</fullName>
    </recommendedName>
</protein>
<dbReference type="OrthoDB" id="4314950at2"/>
<evidence type="ECO:0000313" key="2">
    <source>
        <dbReference type="EMBL" id="KAB8164646.1"/>
    </source>
</evidence>
<reference evidence="2" key="1">
    <citation type="submission" date="2019-10" db="EMBL/GenBank/DDBJ databases">
        <title>Nonomuraea sp. nov., isolated from Phyllanthus amarus.</title>
        <authorList>
            <person name="Klykleung N."/>
            <person name="Tanasupawat S."/>
        </authorList>
    </citation>
    <scope>NUCLEOTIDE SEQUENCE [LARGE SCALE GENOMIC DNA]</scope>
    <source>
        <strain evidence="2">3MP-10</strain>
    </source>
</reference>
<keyword evidence="1" id="KW-0732">Signal</keyword>
<dbReference type="EMBL" id="VDLY02000009">
    <property type="protein sequence ID" value="KAB8164646.1"/>
    <property type="molecule type" value="Genomic_DNA"/>
</dbReference>
<sequence>MTRTKKFVAALRRRTAGASVVCLLGAGLVAAAPGTAMAADCGYYVCSWNGGTVVGAMTFRDDGDHFFVWDVEADGHGVRGELRHVNGERLDWAYDGTGADSTIAHFQYDIKEDIYYYLRVCTVDGANDTTPTNCNTRQIKE</sequence>
<evidence type="ECO:0000313" key="3">
    <source>
        <dbReference type="Proteomes" id="UP000314251"/>
    </source>
</evidence>